<evidence type="ECO:0000256" key="23">
    <source>
        <dbReference type="ARBA" id="ARBA00048180"/>
    </source>
</evidence>
<keyword evidence="4" id="KW-1003">Cell membrane</keyword>
<keyword evidence="9" id="KW-0809">Transit peptide</keyword>
<comment type="catalytic activity">
    <reaction evidence="23">
        <text>tetradecanoyl-CoA + H2O = tetradecanoate + CoA + H(+)</text>
        <dbReference type="Rhea" id="RHEA:40119"/>
        <dbReference type="ChEBI" id="CHEBI:15377"/>
        <dbReference type="ChEBI" id="CHEBI:15378"/>
        <dbReference type="ChEBI" id="CHEBI:30807"/>
        <dbReference type="ChEBI" id="CHEBI:57287"/>
        <dbReference type="ChEBI" id="CHEBI:57385"/>
    </reaction>
    <physiologicalReaction direction="left-to-right" evidence="23">
        <dbReference type="Rhea" id="RHEA:40120"/>
    </physiologicalReaction>
</comment>
<sequence length="165" mass="18429">MSSTHQAEKEQLIKQLQLLSPDQSTPSLTLVSKHPSHQHCMLCGSHPVLGLKLNFYSDQTQRVFAHFKSSIHQQGYEGILHGGFLSALLDSSMCQALFNQDIEGVTGDMNTRFLNEIKVDSDILMMGKVISSRHPLHKVEAELYVDGVLMVKSNARFMTKGFGKK</sequence>
<evidence type="ECO:0000256" key="14">
    <source>
        <dbReference type="ARBA" id="ARBA00037002"/>
    </source>
</evidence>
<evidence type="ECO:0000256" key="9">
    <source>
        <dbReference type="ARBA" id="ARBA00022946"/>
    </source>
</evidence>
<accession>A0ABU9HDT3</accession>
<evidence type="ECO:0000259" key="24">
    <source>
        <dbReference type="Pfam" id="PF03061"/>
    </source>
</evidence>
<evidence type="ECO:0000256" key="12">
    <source>
        <dbReference type="ARBA" id="ARBA00023273"/>
    </source>
</evidence>
<keyword evidence="26" id="KW-1185">Reference proteome</keyword>
<dbReference type="EC" id="3.1.2.2" evidence="16"/>
<evidence type="ECO:0000256" key="10">
    <source>
        <dbReference type="ARBA" id="ARBA00023098"/>
    </source>
</evidence>
<keyword evidence="5" id="KW-0963">Cytoplasm</keyword>
<evidence type="ECO:0000256" key="18">
    <source>
        <dbReference type="ARBA" id="ARBA00043210"/>
    </source>
</evidence>
<dbReference type="CDD" id="cd03443">
    <property type="entry name" value="PaaI_thioesterase"/>
    <property type="match status" value="1"/>
</dbReference>
<keyword evidence="8" id="KW-0276">Fatty acid metabolism</keyword>
<comment type="catalytic activity">
    <reaction evidence="21">
        <text>decanoyl-CoA + H2O = decanoate + CoA + H(+)</text>
        <dbReference type="Rhea" id="RHEA:40059"/>
        <dbReference type="ChEBI" id="CHEBI:15377"/>
        <dbReference type="ChEBI" id="CHEBI:15378"/>
        <dbReference type="ChEBI" id="CHEBI:27689"/>
        <dbReference type="ChEBI" id="CHEBI:57287"/>
        <dbReference type="ChEBI" id="CHEBI:61430"/>
    </reaction>
    <physiologicalReaction direction="left-to-right" evidence="21">
        <dbReference type="Rhea" id="RHEA:40060"/>
    </physiologicalReaction>
</comment>
<dbReference type="SUPFAM" id="SSF54637">
    <property type="entry name" value="Thioesterase/thiol ester dehydrase-isomerase"/>
    <property type="match status" value="1"/>
</dbReference>
<dbReference type="PANTHER" id="PTHR12418">
    <property type="entry name" value="ACYL-COENZYME A THIOESTERASE THEM4"/>
    <property type="match status" value="1"/>
</dbReference>
<dbReference type="InterPro" id="IPR029069">
    <property type="entry name" value="HotDog_dom_sf"/>
</dbReference>
<comment type="caution">
    <text evidence="25">The sequence shown here is derived from an EMBL/GenBank/DDBJ whole genome shotgun (WGS) entry which is preliminary data.</text>
</comment>
<feature type="domain" description="Thioesterase" evidence="24">
    <location>
        <begin position="78"/>
        <end position="146"/>
    </location>
</feature>
<evidence type="ECO:0000256" key="21">
    <source>
        <dbReference type="ARBA" id="ARBA00047969"/>
    </source>
</evidence>
<gene>
    <name evidence="25" type="ORF">V6255_11370</name>
</gene>
<dbReference type="GO" id="GO:0016787">
    <property type="term" value="F:hydrolase activity"/>
    <property type="evidence" value="ECO:0007669"/>
    <property type="project" value="UniProtKB-KW"/>
</dbReference>
<dbReference type="PANTHER" id="PTHR12418:SF19">
    <property type="entry name" value="ACYL-COENZYME A THIOESTERASE THEM4"/>
    <property type="match status" value="1"/>
</dbReference>
<keyword evidence="7 25" id="KW-0378">Hydrolase</keyword>
<evidence type="ECO:0000313" key="25">
    <source>
        <dbReference type="EMBL" id="MEL0659737.1"/>
    </source>
</evidence>
<keyword evidence="10" id="KW-0443">Lipid metabolism</keyword>
<evidence type="ECO:0000256" key="16">
    <source>
        <dbReference type="ARBA" id="ARBA00038848"/>
    </source>
</evidence>
<comment type="subcellular location">
    <subcellularLocation>
        <location evidence="3">Cell projection</location>
        <location evidence="3">Ruffle membrane</location>
    </subcellularLocation>
    <subcellularLocation>
        <location evidence="2">Cytoplasm</location>
    </subcellularLocation>
    <subcellularLocation>
        <location evidence="1">Membrane</location>
        <topology evidence="1">Peripheral membrane protein</topology>
    </subcellularLocation>
</comment>
<comment type="similarity">
    <text evidence="15">Belongs to the THEM4/THEM5 thioesterase family.</text>
</comment>
<evidence type="ECO:0000256" key="19">
    <source>
        <dbReference type="ARBA" id="ARBA00047588"/>
    </source>
</evidence>
<evidence type="ECO:0000256" key="1">
    <source>
        <dbReference type="ARBA" id="ARBA00004170"/>
    </source>
</evidence>
<name>A0ABU9HDT3_9GAMM</name>
<evidence type="ECO:0000313" key="26">
    <source>
        <dbReference type="Proteomes" id="UP001366060"/>
    </source>
</evidence>
<evidence type="ECO:0000256" key="3">
    <source>
        <dbReference type="ARBA" id="ARBA00004632"/>
    </source>
</evidence>
<proteinExistence type="inferred from homology"/>
<evidence type="ECO:0000256" key="13">
    <source>
        <dbReference type="ARBA" id="ARBA00035852"/>
    </source>
</evidence>
<organism evidence="25 26">
    <name type="scientific">Psychromonas arctica</name>
    <dbReference type="NCBI Taxonomy" id="168275"/>
    <lineage>
        <taxon>Bacteria</taxon>
        <taxon>Pseudomonadati</taxon>
        <taxon>Pseudomonadota</taxon>
        <taxon>Gammaproteobacteria</taxon>
        <taxon>Alteromonadales</taxon>
        <taxon>Psychromonadaceae</taxon>
        <taxon>Psychromonas</taxon>
    </lineage>
</organism>
<comment type="catalytic activity">
    <reaction evidence="22">
        <text>dodecanoyl-CoA + H2O = dodecanoate + CoA + H(+)</text>
        <dbReference type="Rhea" id="RHEA:30135"/>
        <dbReference type="ChEBI" id="CHEBI:15377"/>
        <dbReference type="ChEBI" id="CHEBI:15378"/>
        <dbReference type="ChEBI" id="CHEBI:18262"/>
        <dbReference type="ChEBI" id="CHEBI:57287"/>
        <dbReference type="ChEBI" id="CHEBI:57375"/>
    </reaction>
    <physiologicalReaction direction="left-to-right" evidence="22">
        <dbReference type="Rhea" id="RHEA:30136"/>
    </physiologicalReaction>
</comment>
<reference evidence="25 26" key="1">
    <citation type="submission" date="2024-02" db="EMBL/GenBank/DDBJ databases">
        <title>Bacteria isolated from the canopy kelp, Nereocystis luetkeana.</title>
        <authorList>
            <person name="Pfister C.A."/>
            <person name="Younker I.T."/>
            <person name="Light S.H."/>
        </authorList>
    </citation>
    <scope>NUCLEOTIDE SEQUENCE [LARGE SCALE GENOMIC DNA]</scope>
    <source>
        <strain evidence="25 26">TI.2.07</strain>
    </source>
</reference>
<evidence type="ECO:0000256" key="8">
    <source>
        <dbReference type="ARBA" id="ARBA00022832"/>
    </source>
</evidence>
<dbReference type="Gene3D" id="3.10.129.10">
    <property type="entry name" value="Hotdog Thioesterase"/>
    <property type="match status" value="1"/>
</dbReference>
<dbReference type="Pfam" id="PF03061">
    <property type="entry name" value="4HBT"/>
    <property type="match status" value="1"/>
</dbReference>
<evidence type="ECO:0000256" key="5">
    <source>
        <dbReference type="ARBA" id="ARBA00022490"/>
    </source>
</evidence>
<dbReference type="InterPro" id="IPR052365">
    <property type="entry name" value="THEM4/THEM5_acyl-CoA_thioest"/>
</dbReference>
<comment type="catalytic activity">
    <reaction evidence="20">
        <text>hexadecanoyl-CoA + H2O = hexadecanoate + CoA + H(+)</text>
        <dbReference type="Rhea" id="RHEA:16645"/>
        <dbReference type="ChEBI" id="CHEBI:7896"/>
        <dbReference type="ChEBI" id="CHEBI:15377"/>
        <dbReference type="ChEBI" id="CHEBI:15378"/>
        <dbReference type="ChEBI" id="CHEBI:57287"/>
        <dbReference type="ChEBI" id="CHEBI:57379"/>
        <dbReference type="EC" id="3.1.2.2"/>
    </reaction>
    <physiologicalReaction direction="left-to-right" evidence="20">
        <dbReference type="Rhea" id="RHEA:16646"/>
    </physiologicalReaction>
</comment>
<dbReference type="RefSeq" id="WP_341628270.1">
    <property type="nucleotide sequence ID" value="NZ_JBAKBA010000025.1"/>
</dbReference>
<evidence type="ECO:0000256" key="7">
    <source>
        <dbReference type="ARBA" id="ARBA00022801"/>
    </source>
</evidence>
<evidence type="ECO:0000256" key="15">
    <source>
        <dbReference type="ARBA" id="ARBA00038456"/>
    </source>
</evidence>
<protein>
    <recommendedName>
        <fullName evidence="17">Acyl-coenzyme A thioesterase THEM4</fullName>
        <ecNumber evidence="16">3.1.2.2</ecNumber>
    </recommendedName>
    <alternativeName>
        <fullName evidence="18">Thioesterase superfamily member 4</fullName>
    </alternativeName>
</protein>
<evidence type="ECO:0000256" key="20">
    <source>
        <dbReference type="ARBA" id="ARBA00047734"/>
    </source>
</evidence>
<keyword evidence="6" id="KW-0053">Apoptosis</keyword>
<keyword evidence="12" id="KW-0966">Cell projection</keyword>
<evidence type="ECO:0000256" key="22">
    <source>
        <dbReference type="ARBA" id="ARBA00048074"/>
    </source>
</evidence>
<comment type="catalytic activity">
    <reaction evidence="13">
        <text>(5Z,8Z,11Z,14Z)-eicosatetraenoyl-CoA + H2O = (5Z,8Z,11Z,14Z)-eicosatetraenoate + CoA + H(+)</text>
        <dbReference type="Rhea" id="RHEA:40151"/>
        <dbReference type="ChEBI" id="CHEBI:15377"/>
        <dbReference type="ChEBI" id="CHEBI:15378"/>
        <dbReference type="ChEBI" id="CHEBI:32395"/>
        <dbReference type="ChEBI" id="CHEBI:57287"/>
        <dbReference type="ChEBI" id="CHEBI:57368"/>
    </reaction>
    <physiologicalReaction direction="left-to-right" evidence="13">
        <dbReference type="Rhea" id="RHEA:40152"/>
    </physiologicalReaction>
</comment>
<keyword evidence="11" id="KW-0472">Membrane</keyword>
<evidence type="ECO:0000256" key="17">
    <source>
        <dbReference type="ARBA" id="ARBA00040123"/>
    </source>
</evidence>
<evidence type="ECO:0000256" key="4">
    <source>
        <dbReference type="ARBA" id="ARBA00022475"/>
    </source>
</evidence>
<dbReference type="Proteomes" id="UP001366060">
    <property type="component" value="Unassembled WGS sequence"/>
</dbReference>
<dbReference type="InterPro" id="IPR006683">
    <property type="entry name" value="Thioestr_dom"/>
</dbReference>
<comment type="catalytic activity">
    <reaction evidence="19">
        <text>octanoyl-CoA + H2O = octanoate + CoA + H(+)</text>
        <dbReference type="Rhea" id="RHEA:30143"/>
        <dbReference type="ChEBI" id="CHEBI:15377"/>
        <dbReference type="ChEBI" id="CHEBI:15378"/>
        <dbReference type="ChEBI" id="CHEBI:25646"/>
        <dbReference type="ChEBI" id="CHEBI:57287"/>
        <dbReference type="ChEBI" id="CHEBI:57386"/>
    </reaction>
    <physiologicalReaction direction="left-to-right" evidence="19">
        <dbReference type="Rhea" id="RHEA:30144"/>
    </physiologicalReaction>
</comment>
<evidence type="ECO:0000256" key="11">
    <source>
        <dbReference type="ARBA" id="ARBA00023136"/>
    </source>
</evidence>
<dbReference type="EMBL" id="JBAKBA010000025">
    <property type="protein sequence ID" value="MEL0659737.1"/>
    <property type="molecule type" value="Genomic_DNA"/>
</dbReference>
<evidence type="ECO:0000256" key="2">
    <source>
        <dbReference type="ARBA" id="ARBA00004496"/>
    </source>
</evidence>
<evidence type="ECO:0000256" key="6">
    <source>
        <dbReference type="ARBA" id="ARBA00022703"/>
    </source>
</evidence>
<comment type="catalytic activity">
    <reaction evidence="14">
        <text>(9Z)-octadecenoyl-CoA + H2O = (9Z)-octadecenoate + CoA + H(+)</text>
        <dbReference type="Rhea" id="RHEA:40139"/>
        <dbReference type="ChEBI" id="CHEBI:15377"/>
        <dbReference type="ChEBI" id="CHEBI:15378"/>
        <dbReference type="ChEBI" id="CHEBI:30823"/>
        <dbReference type="ChEBI" id="CHEBI:57287"/>
        <dbReference type="ChEBI" id="CHEBI:57387"/>
    </reaction>
    <physiologicalReaction direction="left-to-right" evidence="14">
        <dbReference type="Rhea" id="RHEA:40140"/>
    </physiologicalReaction>
</comment>